<organism evidence="7 8">
    <name type="scientific">Acetanaerobacterium elongatum</name>
    <dbReference type="NCBI Taxonomy" id="258515"/>
    <lineage>
        <taxon>Bacteria</taxon>
        <taxon>Bacillati</taxon>
        <taxon>Bacillota</taxon>
        <taxon>Clostridia</taxon>
        <taxon>Eubacteriales</taxon>
        <taxon>Oscillospiraceae</taxon>
        <taxon>Acetanaerobacterium</taxon>
    </lineage>
</organism>
<evidence type="ECO:0000256" key="1">
    <source>
        <dbReference type="ARBA" id="ARBA00004651"/>
    </source>
</evidence>
<evidence type="ECO:0000256" key="4">
    <source>
        <dbReference type="ARBA" id="ARBA00022989"/>
    </source>
</evidence>
<feature type="transmembrane region" description="Helical" evidence="6">
    <location>
        <begin position="7"/>
        <end position="26"/>
    </location>
</feature>
<proteinExistence type="predicted"/>
<evidence type="ECO:0000256" key="6">
    <source>
        <dbReference type="SAM" id="Phobius"/>
    </source>
</evidence>
<protein>
    <submittedName>
        <fullName evidence="7">Threonine/homoserine/homoserine lactone efflux protein</fullName>
    </submittedName>
</protein>
<accession>A0A1G9XWL4</accession>
<dbReference type="GO" id="GO:0015171">
    <property type="term" value="F:amino acid transmembrane transporter activity"/>
    <property type="evidence" value="ECO:0007669"/>
    <property type="project" value="TreeGrafter"/>
</dbReference>
<dbReference type="InterPro" id="IPR001123">
    <property type="entry name" value="LeuE-type"/>
</dbReference>
<reference evidence="7 8" key="1">
    <citation type="submission" date="2016-10" db="EMBL/GenBank/DDBJ databases">
        <authorList>
            <person name="de Groot N.N."/>
        </authorList>
    </citation>
    <scope>NUCLEOTIDE SEQUENCE [LARGE SCALE GENOMIC DNA]</scope>
    <source>
        <strain evidence="7 8">CGMCC 1.5012</strain>
    </source>
</reference>
<feature type="transmembrane region" description="Helical" evidence="6">
    <location>
        <begin position="176"/>
        <end position="199"/>
    </location>
</feature>
<evidence type="ECO:0000256" key="5">
    <source>
        <dbReference type="ARBA" id="ARBA00023136"/>
    </source>
</evidence>
<keyword evidence="5 6" id="KW-0472">Membrane</keyword>
<evidence type="ECO:0000313" key="8">
    <source>
        <dbReference type="Proteomes" id="UP000199182"/>
    </source>
</evidence>
<keyword evidence="2" id="KW-1003">Cell membrane</keyword>
<name>A0A1G9XWL4_9FIRM</name>
<feature type="transmembrane region" description="Helical" evidence="6">
    <location>
        <begin position="68"/>
        <end position="90"/>
    </location>
</feature>
<dbReference type="PANTHER" id="PTHR30086:SF20">
    <property type="entry name" value="ARGININE EXPORTER PROTEIN ARGO-RELATED"/>
    <property type="match status" value="1"/>
</dbReference>
<dbReference type="EMBL" id="FNID01000009">
    <property type="protein sequence ID" value="SDN00643.1"/>
    <property type="molecule type" value="Genomic_DNA"/>
</dbReference>
<dbReference type="Pfam" id="PF01810">
    <property type="entry name" value="LysE"/>
    <property type="match status" value="1"/>
</dbReference>
<feature type="transmembrane region" description="Helical" evidence="6">
    <location>
        <begin position="145"/>
        <end position="170"/>
    </location>
</feature>
<keyword evidence="8" id="KW-1185">Reference proteome</keyword>
<dbReference type="AlphaFoldDB" id="A0A1G9XWL4"/>
<dbReference type="GO" id="GO:0005886">
    <property type="term" value="C:plasma membrane"/>
    <property type="evidence" value="ECO:0007669"/>
    <property type="project" value="UniProtKB-SubCell"/>
</dbReference>
<dbReference type="OrthoDB" id="7874789at2"/>
<dbReference type="PANTHER" id="PTHR30086">
    <property type="entry name" value="ARGININE EXPORTER PROTEIN ARGO"/>
    <property type="match status" value="1"/>
</dbReference>
<sequence length="203" mass="21343">MIFDGLKFGMLLQLSVGPVCLFVFQTSGSRGLLAGLLCVLAAALADAAYITLAGFGASVFFNRPRVRLCVKLFGCVILCLFGLNMVLSVFGLSLLPKLSLFGQVPAGGVFVQGLLLTASNPLTILFWGGVFSAKAAEKNMSKSGLFFFGLGCVLATLLFLTAVALLGSIFNTFLPAIVLTVLNAAVGCLLVFFGIRLMIKKEG</sequence>
<keyword evidence="4 6" id="KW-1133">Transmembrane helix</keyword>
<dbReference type="STRING" id="258515.SAMN05192585_10955"/>
<feature type="transmembrane region" description="Helical" evidence="6">
    <location>
        <begin position="110"/>
        <end position="133"/>
    </location>
</feature>
<gene>
    <name evidence="7" type="ORF">SAMN05192585_10955</name>
</gene>
<keyword evidence="3 6" id="KW-0812">Transmembrane</keyword>
<evidence type="ECO:0000313" key="7">
    <source>
        <dbReference type="EMBL" id="SDN00643.1"/>
    </source>
</evidence>
<evidence type="ECO:0000256" key="3">
    <source>
        <dbReference type="ARBA" id="ARBA00022692"/>
    </source>
</evidence>
<comment type="subcellular location">
    <subcellularLocation>
        <location evidence="1">Cell membrane</location>
        <topology evidence="1">Multi-pass membrane protein</topology>
    </subcellularLocation>
</comment>
<dbReference type="RefSeq" id="WP_092638951.1">
    <property type="nucleotide sequence ID" value="NZ_FNID01000009.1"/>
</dbReference>
<evidence type="ECO:0000256" key="2">
    <source>
        <dbReference type="ARBA" id="ARBA00022475"/>
    </source>
</evidence>
<feature type="transmembrane region" description="Helical" evidence="6">
    <location>
        <begin position="32"/>
        <end position="61"/>
    </location>
</feature>
<dbReference type="Proteomes" id="UP000199182">
    <property type="component" value="Unassembled WGS sequence"/>
</dbReference>